<protein>
    <recommendedName>
        <fullName evidence="5">Secreted protein</fullName>
    </recommendedName>
</protein>
<sequence length="167" mass="18170">MSKQRTFTLACAALLAVVVPGGAGYLSARVDAVEETYRRLSALEDRLRDSERAGQTQWITAPVPAPCDLVPRSQREPDGAQEPPVSARGPDAGRERPDRAADRERRRKTHGGDGEVISPIGETVRGTVVRERRYWLEGPETAERSGGPVPRPLAENPADRSPENPLG</sequence>
<name>A0A8J3RTG9_9ACTN</name>
<keyword evidence="4" id="KW-1185">Reference proteome</keyword>
<evidence type="ECO:0000256" key="1">
    <source>
        <dbReference type="SAM" id="MobiDB-lite"/>
    </source>
</evidence>
<dbReference type="AlphaFoldDB" id="A0A8J3RTG9"/>
<accession>A0A8J3RTG9</accession>
<feature type="compositionally biased region" description="Basic and acidic residues" evidence="1">
    <location>
        <begin position="157"/>
        <end position="167"/>
    </location>
</feature>
<dbReference type="Proteomes" id="UP000616724">
    <property type="component" value="Unassembled WGS sequence"/>
</dbReference>
<evidence type="ECO:0000256" key="2">
    <source>
        <dbReference type="SAM" id="SignalP"/>
    </source>
</evidence>
<dbReference type="RefSeq" id="WP_203894844.1">
    <property type="nucleotide sequence ID" value="NZ_BOOH01000058.1"/>
</dbReference>
<reference evidence="3 4" key="1">
    <citation type="submission" date="2021-01" db="EMBL/GenBank/DDBJ databases">
        <title>Whole genome shotgun sequence of Planobispora longispora NBRC 13918.</title>
        <authorList>
            <person name="Komaki H."/>
            <person name="Tamura T."/>
        </authorList>
    </citation>
    <scope>NUCLEOTIDE SEQUENCE [LARGE SCALE GENOMIC DNA]</scope>
    <source>
        <strain evidence="3 4">NBRC 13918</strain>
    </source>
</reference>
<organism evidence="3 4">
    <name type="scientific">Planobispora longispora</name>
    <dbReference type="NCBI Taxonomy" id="28887"/>
    <lineage>
        <taxon>Bacteria</taxon>
        <taxon>Bacillati</taxon>
        <taxon>Actinomycetota</taxon>
        <taxon>Actinomycetes</taxon>
        <taxon>Streptosporangiales</taxon>
        <taxon>Streptosporangiaceae</taxon>
        <taxon>Planobispora</taxon>
    </lineage>
</organism>
<feature type="compositionally biased region" description="Basic and acidic residues" evidence="1">
    <location>
        <begin position="91"/>
        <end position="104"/>
    </location>
</feature>
<gene>
    <name evidence="3" type="ORF">Plo01_68540</name>
</gene>
<dbReference type="EMBL" id="BOOH01000058">
    <property type="protein sequence ID" value="GIH80425.1"/>
    <property type="molecule type" value="Genomic_DNA"/>
</dbReference>
<evidence type="ECO:0000313" key="3">
    <source>
        <dbReference type="EMBL" id="GIH80425.1"/>
    </source>
</evidence>
<feature type="chain" id="PRO_5038428257" description="Secreted protein" evidence="2">
    <location>
        <begin position="24"/>
        <end position="167"/>
    </location>
</feature>
<comment type="caution">
    <text evidence="3">The sequence shown here is derived from an EMBL/GenBank/DDBJ whole genome shotgun (WGS) entry which is preliminary data.</text>
</comment>
<proteinExistence type="predicted"/>
<keyword evidence="2" id="KW-0732">Signal</keyword>
<feature type="signal peptide" evidence="2">
    <location>
        <begin position="1"/>
        <end position="23"/>
    </location>
</feature>
<evidence type="ECO:0008006" key="5">
    <source>
        <dbReference type="Google" id="ProtNLM"/>
    </source>
</evidence>
<feature type="region of interest" description="Disordered" evidence="1">
    <location>
        <begin position="48"/>
        <end position="167"/>
    </location>
</feature>
<evidence type="ECO:0000313" key="4">
    <source>
        <dbReference type="Proteomes" id="UP000616724"/>
    </source>
</evidence>